<keyword evidence="6" id="KW-1133">Transmembrane helix</keyword>
<dbReference type="AlphaFoldDB" id="A0A9P5CQ81"/>
<feature type="signal peptide" evidence="7">
    <location>
        <begin position="1"/>
        <end position="20"/>
    </location>
</feature>
<dbReference type="PROSITE" id="PS51767">
    <property type="entry name" value="PEPTIDASE_A1"/>
    <property type="match status" value="1"/>
</dbReference>
<dbReference type="PROSITE" id="PS00141">
    <property type="entry name" value="ASP_PROTEASE"/>
    <property type="match status" value="2"/>
</dbReference>
<evidence type="ECO:0000256" key="1">
    <source>
        <dbReference type="ARBA" id="ARBA00007447"/>
    </source>
</evidence>
<evidence type="ECO:0000256" key="7">
    <source>
        <dbReference type="SAM" id="SignalP"/>
    </source>
</evidence>
<keyword evidence="7" id="KW-0732">Signal</keyword>
<dbReference type="SUPFAM" id="SSF50630">
    <property type="entry name" value="Acid proteases"/>
    <property type="match status" value="1"/>
</dbReference>
<organism evidence="9 10">
    <name type="scientific">Cryphonectria parasitica (strain ATCC 38755 / EP155)</name>
    <dbReference type="NCBI Taxonomy" id="660469"/>
    <lineage>
        <taxon>Eukaryota</taxon>
        <taxon>Fungi</taxon>
        <taxon>Dikarya</taxon>
        <taxon>Ascomycota</taxon>
        <taxon>Pezizomycotina</taxon>
        <taxon>Sordariomycetes</taxon>
        <taxon>Sordariomycetidae</taxon>
        <taxon>Diaporthales</taxon>
        <taxon>Cryphonectriaceae</taxon>
        <taxon>Cryphonectria-Endothia species complex</taxon>
        <taxon>Cryphonectria</taxon>
    </lineage>
</organism>
<evidence type="ECO:0000256" key="4">
    <source>
        <dbReference type="RuleBase" id="RU000454"/>
    </source>
</evidence>
<feature type="active site" evidence="3">
    <location>
        <position position="282"/>
    </location>
</feature>
<proteinExistence type="inferred from homology"/>
<dbReference type="PANTHER" id="PTHR47966">
    <property type="entry name" value="BETA-SITE APP-CLEAVING ENZYME, ISOFORM A-RELATED"/>
    <property type="match status" value="1"/>
</dbReference>
<evidence type="ECO:0000256" key="3">
    <source>
        <dbReference type="PIRSR" id="PIRSR601461-1"/>
    </source>
</evidence>
<dbReference type="InterPro" id="IPR033121">
    <property type="entry name" value="PEPTIDASE_A1"/>
</dbReference>
<dbReference type="RefSeq" id="XP_040777133.1">
    <property type="nucleotide sequence ID" value="XM_040918910.1"/>
</dbReference>
<evidence type="ECO:0000256" key="5">
    <source>
        <dbReference type="SAM" id="MobiDB-lite"/>
    </source>
</evidence>
<dbReference type="InterPro" id="IPR021109">
    <property type="entry name" value="Peptidase_aspartic_dom_sf"/>
</dbReference>
<name>A0A9P5CQ81_CRYP1</name>
<keyword evidence="4" id="KW-0378">Hydrolase</keyword>
<dbReference type="InterPro" id="IPR001461">
    <property type="entry name" value="Aspartic_peptidase_A1"/>
</dbReference>
<comment type="similarity">
    <text evidence="1 4">Belongs to the peptidase A1 family.</text>
</comment>
<dbReference type="Proteomes" id="UP000803844">
    <property type="component" value="Unassembled WGS sequence"/>
</dbReference>
<keyword evidence="2 4" id="KW-0064">Aspartyl protease</keyword>
<feature type="region of interest" description="Disordered" evidence="5">
    <location>
        <begin position="91"/>
        <end position="124"/>
    </location>
</feature>
<dbReference type="Pfam" id="PF00026">
    <property type="entry name" value="Asp"/>
    <property type="match status" value="1"/>
</dbReference>
<evidence type="ECO:0000313" key="9">
    <source>
        <dbReference type="EMBL" id="KAF3766172.1"/>
    </source>
</evidence>
<gene>
    <name evidence="9" type="ORF">M406DRAFT_290551</name>
</gene>
<feature type="domain" description="Peptidase A1" evidence="8">
    <location>
        <begin position="64"/>
        <end position="396"/>
    </location>
</feature>
<dbReference type="PANTHER" id="PTHR47966:SF65">
    <property type="entry name" value="ASPARTIC-TYPE ENDOPEPTIDASE"/>
    <property type="match status" value="1"/>
</dbReference>
<keyword evidence="6" id="KW-0812">Transmembrane</keyword>
<feature type="active site" evidence="3">
    <location>
        <position position="80"/>
    </location>
</feature>
<dbReference type="EMBL" id="MU032347">
    <property type="protein sequence ID" value="KAF3766172.1"/>
    <property type="molecule type" value="Genomic_DNA"/>
</dbReference>
<sequence>MFFPVTSALLALPLIPLAAALRVPGAVHIPVARNGQRPELQQMIRKRASSKFASIDLTNLQEAYTINISIGGQSTSVVLDTGSSELWVDPDCSTASREADSDATSPQYCESIPRYDPASSSTSEALNEGTTFSYADTTTIELNYYTDTIDIGGLTISKQQFGVANVTNATALGIMGMGPSSAYGYNSSQQPYSFILDSLASQGQIASRAFSLDLRDYDNTTGAIIFGGLDEKKFSGSLQTLPLETVQMTSPYYVTVQSVGITKPDTTTSSQYSQASFLAVLDSGTSDILTPQGLSLQICNDVNGTEIASGETSFCLVDCSIKEQTGGLDVSFDGKTIQVTYENMLTDVTENGFQYCFLAVTDTSVDTDPPTYILGAPFLRAAYAVFDWDNQQVHLAQSADCGSNVVAIGSGSKAVPTAGGCKESSAARVVVVSLYTSWSGWILLFGSLVAICGWM</sequence>
<comment type="caution">
    <text evidence="9">The sequence shown here is derived from an EMBL/GenBank/DDBJ whole genome shotgun (WGS) entry which is preliminary data.</text>
</comment>
<feature type="transmembrane region" description="Helical" evidence="6">
    <location>
        <begin position="432"/>
        <end position="454"/>
    </location>
</feature>
<dbReference type="InterPro" id="IPR001969">
    <property type="entry name" value="Aspartic_peptidase_AS"/>
</dbReference>
<accession>A0A9P5CQ81</accession>
<evidence type="ECO:0000259" key="8">
    <source>
        <dbReference type="PROSITE" id="PS51767"/>
    </source>
</evidence>
<dbReference type="GO" id="GO:0004190">
    <property type="term" value="F:aspartic-type endopeptidase activity"/>
    <property type="evidence" value="ECO:0007669"/>
    <property type="project" value="UniProtKB-KW"/>
</dbReference>
<evidence type="ECO:0000313" key="10">
    <source>
        <dbReference type="Proteomes" id="UP000803844"/>
    </source>
</evidence>
<feature type="chain" id="PRO_5040109566" evidence="7">
    <location>
        <begin position="21"/>
        <end position="455"/>
    </location>
</feature>
<dbReference type="PRINTS" id="PR00792">
    <property type="entry name" value="PEPSIN"/>
</dbReference>
<evidence type="ECO:0000256" key="2">
    <source>
        <dbReference type="ARBA" id="ARBA00022750"/>
    </source>
</evidence>
<keyword evidence="6" id="KW-0472">Membrane</keyword>
<evidence type="ECO:0000256" key="6">
    <source>
        <dbReference type="SAM" id="Phobius"/>
    </source>
</evidence>
<dbReference type="Gene3D" id="2.40.70.10">
    <property type="entry name" value="Acid Proteases"/>
    <property type="match status" value="2"/>
</dbReference>
<keyword evidence="10" id="KW-1185">Reference proteome</keyword>
<protein>
    <submittedName>
        <fullName evidence="9">Acid protease</fullName>
    </submittedName>
</protein>
<keyword evidence="4 9" id="KW-0645">Protease</keyword>
<reference evidence="9" key="1">
    <citation type="journal article" date="2020" name="Phytopathology">
        <title>Genome sequence of the chestnut blight fungus Cryphonectria parasitica EP155: A fundamental resource for an archetypical invasive plant pathogen.</title>
        <authorList>
            <person name="Crouch J.A."/>
            <person name="Dawe A."/>
            <person name="Aerts A."/>
            <person name="Barry K."/>
            <person name="Churchill A.C.L."/>
            <person name="Grimwood J."/>
            <person name="Hillman B."/>
            <person name="Milgroom M.G."/>
            <person name="Pangilinan J."/>
            <person name="Smith M."/>
            <person name="Salamov A."/>
            <person name="Schmutz J."/>
            <person name="Yadav J."/>
            <person name="Grigoriev I.V."/>
            <person name="Nuss D."/>
        </authorList>
    </citation>
    <scope>NUCLEOTIDE SEQUENCE</scope>
    <source>
        <strain evidence="9">EP155</strain>
    </source>
</reference>
<dbReference type="OrthoDB" id="771136at2759"/>
<dbReference type="GeneID" id="63836039"/>
<dbReference type="GO" id="GO:0006508">
    <property type="term" value="P:proteolysis"/>
    <property type="evidence" value="ECO:0007669"/>
    <property type="project" value="UniProtKB-KW"/>
</dbReference>